<name>A0A7J6Q2T3_PEROL</name>
<comment type="caution">
    <text evidence="1">The sequence shown here is derived from an EMBL/GenBank/DDBJ whole genome shotgun (WGS) entry which is preliminary data.</text>
</comment>
<evidence type="ECO:0000313" key="4">
    <source>
        <dbReference type="Proteomes" id="UP000574390"/>
    </source>
</evidence>
<evidence type="ECO:0000313" key="1">
    <source>
        <dbReference type="EMBL" id="KAF4701870.1"/>
    </source>
</evidence>
<sequence>MAACAAEGLLERQAFRAAKYKASDGVPYLPCTIPLRALDSDAPVRGTARIIAGVVSFLKSNHHSSSYNLENVTCRLMSALGAGGNITPAMEKSSAGPSWAAHANTCRVKQTTSEADYIVSPAYARSILPDIRTRRKEGCVRVGLGAKVGQYIIPDANDEEGTQTSMAEGIRAMREVTLSHHETLMSTSTRADAKGDVSGYLSANLPAAQLAARAVGVGEELETASAIGQLIPQTVERLDAQEARRVLTSIRINGGHPELVDMLGKLILSMDCQEVSGCSVAMVEDDPYSPVMPAEAARTAETVKQAAALNRISNAKDFRDFVTRRIAACQGHMPVRVPLKSAIRDFPIGLYFVPSPKEAADKEALIARINAFSTAEDVANYLREADGVEFEALPIVTSSTDIDLGVFFVSNCLMGDLTFMELNAATEPAVDACLGMAACAAEGLLERQAFRAAKYKASDGVPYLPCTIPLRALDSDAPVRGTARIIAGVVSFLKSDHHSSSYNLENVTCRLMSALGAGGNITPAMEKSSPGPCQHVSSKAVSVKKLLYFLRNTGIAKIWLLGWLSGKTRHALE</sequence>
<dbReference type="AlphaFoldDB" id="A0A7J6Q2T3"/>
<evidence type="ECO:0000313" key="3">
    <source>
        <dbReference type="Proteomes" id="UP000553632"/>
    </source>
</evidence>
<protein>
    <submittedName>
        <fullName evidence="1">Uncharacterized protein</fullName>
    </submittedName>
</protein>
<keyword evidence="3" id="KW-1185">Reference proteome</keyword>
<proteinExistence type="predicted"/>
<dbReference type="EMBL" id="JABANM010033078">
    <property type="protein sequence ID" value="KAF4701870.1"/>
    <property type="molecule type" value="Genomic_DNA"/>
</dbReference>
<evidence type="ECO:0000313" key="2">
    <source>
        <dbReference type="EMBL" id="KAF4758644.1"/>
    </source>
</evidence>
<dbReference type="Proteomes" id="UP000574390">
    <property type="component" value="Unassembled WGS sequence"/>
</dbReference>
<dbReference type="Proteomes" id="UP000553632">
    <property type="component" value="Unassembled WGS sequence"/>
</dbReference>
<gene>
    <name evidence="1" type="ORF">FOZ62_027288</name>
    <name evidence="2" type="ORF">FOZ63_027125</name>
</gene>
<accession>A0A7J6Q2T3</accession>
<reference evidence="3 4" key="1">
    <citation type="submission" date="2020-04" db="EMBL/GenBank/DDBJ databases">
        <title>Perkinsus olseni comparative genomics.</title>
        <authorList>
            <person name="Bogema D.R."/>
        </authorList>
    </citation>
    <scope>NUCLEOTIDE SEQUENCE [LARGE SCALE GENOMIC DNA]</scope>
    <source>
        <strain evidence="1">ATCC PRA-205</strain>
        <strain evidence="2 3">ATCC PRA-207</strain>
    </source>
</reference>
<organism evidence="1 4">
    <name type="scientific">Perkinsus olseni</name>
    <name type="common">Perkinsus atlanticus</name>
    <dbReference type="NCBI Taxonomy" id="32597"/>
    <lineage>
        <taxon>Eukaryota</taxon>
        <taxon>Sar</taxon>
        <taxon>Alveolata</taxon>
        <taxon>Perkinsozoa</taxon>
        <taxon>Perkinsea</taxon>
        <taxon>Perkinsida</taxon>
        <taxon>Perkinsidae</taxon>
        <taxon>Perkinsus</taxon>
    </lineage>
</organism>
<dbReference type="EMBL" id="JABANO010001161">
    <property type="protein sequence ID" value="KAF4758644.1"/>
    <property type="molecule type" value="Genomic_DNA"/>
</dbReference>